<dbReference type="SUPFAM" id="SSF48208">
    <property type="entry name" value="Six-hairpin glycosidases"/>
    <property type="match status" value="1"/>
</dbReference>
<comment type="caution">
    <text evidence="1">The sequence shown here is derived from an EMBL/GenBank/DDBJ whole genome shotgun (WGS) entry which is preliminary data.</text>
</comment>
<protein>
    <recommendedName>
        <fullName evidence="3">L-ascorbic acid binding protein</fullName>
    </recommendedName>
</protein>
<evidence type="ECO:0000313" key="1">
    <source>
        <dbReference type="EMBL" id="PKS05951.1"/>
    </source>
</evidence>
<dbReference type="AlphaFoldDB" id="A0A2N3N0K3"/>
<evidence type="ECO:0008006" key="3">
    <source>
        <dbReference type="Google" id="ProtNLM"/>
    </source>
</evidence>
<dbReference type="InParanoid" id="A0A2N3N0K3"/>
<sequence>MANSKPTLTRFKDAMQRVYGPFDGLTVDEASNWSPPEVPGAGGHRGRYLWTDAFGVVNFLTLYKETGNPVYVELAKSLVRTVHDVLGRTRDGKARLPGATDDAPLKGGLRIGKIDAEGADGDGQYHHYLTLWMFALNRLSVSTADERYNNLAIQLAKAIHPHFIYTTVSRSLAMVWKVSTDLRRVLVGSEGHLDAATGYVVYSLLQRTASRLNYSFVPHSLATEIDEYWQIMNRNDQRTISPSSDALDLGMGLWMCHLAGNELWAKTLGEESLSMAHRIVSPERGFIARSAGQRLAFREFGFCLGIQCYGRDRFLAHKVDDVVQFWDENPEAFADKDLGPISSVMHAAALKPGGK</sequence>
<gene>
    <name evidence="1" type="ORF">jhhlp_007784</name>
</gene>
<dbReference type="VEuPathDB" id="FungiDB:jhhlp_007784"/>
<accession>A0A2N3N0K3</accession>
<name>A0A2N3N0K3_9PEZI</name>
<dbReference type="OrthoDB" id="302966at2759"/>
<dbReference type="EMBL" id="NLAX01001139">
    <property type="protein sequence ID" value="PKS05951.1"/>
    <property type="molecule type" value="Genomic_DNA"/>
</dbReference>
<dbReference type="Proteomes" id="UP000233524">
    <property type="component" value="Unassembled WGS sequence"/>
</dbReference>
<keyword evidence="2" id="KW-1185">Reference proteome</keyword>
<dbReference type="GO" id="GO:0005975">
    <property type="term" value="P:carbohydrate metabolic process"/>
    <property type="evidence" value="ECO:0007669"/>
    <property type="project" value="InterPro"/>
</dbReference>
<dbReference type="InterPro" id="IPR008928">
    <property type="entry name" value="6-hairpin_glycosidase_sf"/>
</dbReference>
<dbReference type="STRING" id="41688.A0A2N3N0K3"/>
<proteinExistence type="predicted"/>
<reference evidence="1 2" key="1">
    <citation type="journal article" date="2017" name="G3 (Bethesda)">
        <title>First Draft Genome Sequence of the Pathogenic Fungus Lomentospora prolificans (Formerly Scedosporium prolificans).</title>
        <authorList>
            <person name="Luo R."/>
            <person name="Zimin A."/>
            <person name="Workman R."/>
            <person name="Fan Y."/>
            <person name="Pertea G."/>
            <person name="Grossman N."/>
            <person name="Wear M.P."/>
            <person name="Jia B."/>
            <person name="Miller H."/>
            <person name="Casadevall A."/>
            <person name="Timp W."/>
            <person name="Zhang S.X."/>
            <person name="Salzberg S.L."/>
        </authorList>
    </citation>
    <scope>NUCLEOTIDE SEQUENCE [LARGE SCALE GENOMIC DNA]</scope>
    <source>
        <strain evidence="1 2">JHH-5317</strain>
    </source>
</reference>
<evidence type="ECO:0000313" key="2">
    <source>
        <dbReference type="Proteomes" id="UP000233524"/>
    </source>
</evidence>
<organism evidence="1 2">
    <name type="scientific">Lomentospora prolificans</name>
    <dbReference type="NCBI Taxonomy" id="41688"/>
    <lineage>
        <taxon>Eukaryota</taxon>
        <taxon>Fungi</taxon>
        <taxon>Dikarya</taxon>
        <taxon>Ascomycota</taxon>
        <taxon>Pezizomycotina</taxon>
        <taxon>Sordariomycetes</taxon>
        <taxon>Hypocreomycetidae</taxon>
        <taxon>Microascales</taxon>
        <taxon>Microascaceae</taxon>
        <taxon>Lomentospora</taxon>
    </lineage>
</organism>